<name>A0A0G4GGG2_9ALVE</name>
<accession>A0A0G4GGG2</accession>
<gene>
    <name evidence="2" type="ORF">Cvel_21786</name>
</gene>
<sequence length="111" mass="12680">MPWDKEPKGNEGVIRPISEDLLRKCSQKDGRQIPPLMSAVRKQLEQKGSEVGEEKEGIGDRQENEQKKEGEGEGEENEGGEEVKQDLVRLALECGESFNFRQIWVKVELER</sequence>
<evidence type="ECO:0000313" key="2">
    <source>
        <dbReference type="EMBL" id="CEM28715.1"/>
    </source>
</evidence>
<dbReference type="AlphaFoldDB" id="A0A0G4GGG2"/>
<dbReference type="EMBL" id="CDMZ01001186">
    <property type="protein sequence ID" value="CEM28715.1"/>
    <property type="molecule type" value="Genomic_DNA"/>
</dbReference>
<dbReference type="VEuPathDB" id="CryptoDB:Cvel_21786"/>
<reference evidence="2" key="1">
    <citation type="submission" date="2014-11" db="EMBL/GenBank/DDBJ databases">
        <authorList>
            <person name="Otto D Thomas"/>
            <person name="Naeem Raeece"/>
        </authorList>
    </citation>
    <scope>NUCLEOTIDE SEQUENCE</scope>
</reference>
<organism evidence="2">
    <name type="scientific">Chromera velia CCMP2878</name>
    <dbReference type="NCBI Taxonomy" id="1169474"/>
    <lineage>
        <taxon>Eukaryota</taxon>
        <taxon>Sar</taxon>
        <taxon>Alveolata</taxon>
        <taxon>Colpodellida</taxon>
        <taxon>Chromeraceae</taxon>
        <taxon>Chromera</taxon>
    </lineage>
</organism>
<proteinExistence type="predicted"/>
<protein>
    <submittedName>
        <fullName evidence="2">Uncharacterized protein</fullName>
    </submittedName>
</protein>
<feature type="region of interest" description="Disordered" evidence="1">
    <location>
        <begin position="26"/>
        <end position="83"/>
    </location>
</feature>
<evidence type="ECO:0000256" key="1">
    <source>
        <dbReference type="SAM" id="MobiDB-lite"/>
    </source>
</evidence>
<feature type="compositionally biased region" description="Basic and acidic residues" evidence="1">
    <location>
        <begin position="42"/>
        <end position="71"/>
    </location>
</feature>